<evidence type="ECO:0000256" key="1">
    <source>
        <dbReference type="ARBA" id="ARBA00006739"/>
    </source>
</evidence>
<feature type="domain" description="Glycosyltransferase 2-like" evidence="5">
    <location>
        <begin position="46"/>
        <end position="195"/>
    </location>
</feature>
<evidence type="ECO:0000313" key="7">
    <source>
        <dbReference type="Proteomes" id="UP000295176"/>
    </source>
</evidence>
<comment type="caution">
    <text evidence="6">The sequence shown here is derived from an EMBL/GenBank/DDBJ whole genome shotgun (WGS) entry which is preliminary data.</text>
</comment>
<keyword evidence="4" id="KW-0472">Membrane</keyword>
<dbReference type="EMBL" id="SNXX01000050">
    <property type="protein sequence ID" value="TDP81565.1"/>
    <property type="molecule type" value="Genomic_DNA"/>
</dbReference>
<keyword evidence="4" id="KW-1133">Transmembrane helix</keyword>
<dbReference type="RefSeq" id="WP_133531337.1">
    <property type="nucleotide sequence ID" value="NZ_SNXX01000050.1"/>
</dbReference>
<evidence type="ECO:0000313" key="6">
    <source>
        <dbReference type="EMBL" id="TDP81565.1"/>
    </source>
</evidence>
<keyword evidence="2" id="KW-0328">Glycosyltransferase</keyword>
<gene>
    <name evidence="6" type="ORF">C7957_1504</name>
</gene>
<sequence length="387" mass="44978">MTIIFWLSLILILHTFIFYPVSLYLINKFIKKSTLITSNNYQPEVSFIIAAHNEEKVIKMKLENVINLNYDFSKLEVIVASDNSADNTNQIVEEFISEHQGEDIPDLKLYIVKDRKGKTNAQNEAVKEAQGEIIAFSDANTIWEKDALEKLIAGFKDQSIGYICGRLQYVNDYDNITAESESTYWNYDLKMRGWESNIASVTAGNGAIYAIRKNHYEDLNPIKCHDSAMPTVMVLKNKKAKYLKEAIAYEKAGENTSDEFKRKVRMFRVLPWNVFEKVSKYNPFKTGWFSYFYFSHRTLRYSLYLLHVLLLISNVFLWNQHWIYNLTLMGQLSFYSLAFIGALTKLKSKLFYSPYFYTMTITAQLIAVIKSFLGKNKAVWDKAESTR</sequence>
<dbReference type="Pfam" id="PF00535">
    <property type="entry name" value="Glycos_transf_2"/>
    <property type="match status" value="1"/>
</dbReference>
<feature type="transmembrane region" description="Helical" evidence="4">
    <location>
        <begin position="301"/>
        <end position="317"/>
    </location>
</feature>
<comment type="similarity">
    <text evidence="1">Belongs to the glycosyltransferase 2 family.</text>
</comment>
<organism evidence="6 7">
    <name type="scientific">Halanaerobium saccharolyticum</name>
    <dbReference type="NCBI Taxonomy" id="43595"/>
    <lineage>
        <taxon>Bacteria</taxon>
        <taxon>Bacillati</taxon>
        <taxon>Bacillota</taxon>
        <taxon>Clostridia</taxon>
        <taxon>Halanaerobiales</taxon>
        <taxon>Halanaerobiaceae</taxon>
        <taxon>Halanaerobium</taxon>
    </lineage>
</organism>
<reference evidence="6 7" key="1">
    <citation type="submission" date="2019-03" db="EMBL/GenBank/DDBJ databases">
        <title>Subsurface microbial communities from deep shales in Ohio and West Virginia, USA.</title>
        <authorList>
            <person name="Wrighton K."/>
        </authorList>
    </citation>
    <scope>NUCLEOTIDE SEQUENCE [LARGE SCALE GENOMIC DNA]</scope>
    <source>
        <strain evidence="6 7">MSL 7</strain>
    </source>
</reference>
<dbReference type="Proteomes" id="UP000295176">
    <property type="component" value="Unassembled WGS sequence"/>
</dbReference>
<dbReference type="InterPro" id="IPR001173">
    <property type="entry name" value="Glyco_trans_2-like"/>
</dbReference>
<feature type="transmembrane region" description="Helical" evidence="4">
    <location>
        <begin position="355"/>
        <end position="373"/>
    </location>
</feature>
<evidence type="ECO:0000256" key="2">
    <source>
        <dbReference type="ARBA" id="ARBA00022676"/>
    </source>
</evidence>
<dbReference type="PANTHER" id="PTHR43630:SF1">
    <property type="entry name" value="POLY-BETA-1,6-N-ACETYL-D-GLUCOSAMINE SYNTHASE"/>
    <property type="match status" value="1"/>
</dbReference>
<evidence type="ECO:0000256" key="4">
    <source>
        <dbReference type="SAM" id="Phobius"/>
    </source>
</evidence>
<dbReference type="PANTHER" id="PTHR43630">
    <property type="entry name" value="POLY-BETA-1,6-N-ACETYL-D-GLUCOSAMINE SYNTHASE"/>
    <property type="match status" value="1"/>
</dbReference>
<dbReference type="InterPro" id="IPR029044">
    <property type="entry name" value="Nucleotide-diphossugar_trans"/>
</dbReference>
<name>A0A4R6R772_9FIRM</name>
<protein>
    <submittedName>
        <fullName evidence="6">Cellulose synthase/poly-beta-1,6-N-acetylglucosamine synthase-like glycosyltransferase</fullName>
    </submittedName>
</protein>
<dbReference type="Gene3D" id="3.90.550.10">
    <property type="entry name" value="Spore Coat Polysaccharide Biosynthesis Protein SpsA, Chain A"/>
    <property type="match status" value="1"/>
</dbReference>
<keyword evidence="4" id="KW-0812">Transmembrane</keyword>
<accession>A0A4R6R772</accession>
<dbReference type="GO" id="GO:0016757">
    <property type="term" value="F:glycosyltransferase activity"/>
    <property type="evidence" value="ECO:0007669"/>
    <property type="project" value="UniProtKB-KW"/>
</dbReference>
<feature type="transmembrane region" description="Helical" evidence="4">
    <location>
        <begin position="323"/>
        <end position="343"/>
    </location>
</feature>
<evidence type="ECO:0000259" key="5">
    <source>
        <dbReference type="Pfam" id="PF00535"/>
    </source>
</evidence>
<dbReference type="SUPFAM" id="SSF53448">
    <property type="entry name" value="Nucleotide-diphospho-sugar transferases"/>
    <property type="match status" value="1"/>
</dbReference>
<evidence type="ECO:0000256" key="3">
    <source>
        <dbReference type="ARBA" id="ARBA00022679"/>
    </source>
</evidence>
<dbReference type="AlphaFoldDB" id="A0A4R6R772"/>
<dbReference type="CDD" id="cd06439">
    <property type="entry name" value="CESA_like_1"/>
    <property type="match status" value="1"/>
</dbReference>
<feature type="transmembrane region" description="Helical" evidence="4">
    <location>
        <begin position="6"/>
        <end position="26"/>
    </location>
</feature>
<proteinExistence type="inferred from homology"/>
<keyword evidence="3 6" id="KW-0808">Transferase</keyword>